<gene>
    <name evidence="2" type="ORF">EYF80_043605</name>
</gene>
<dbReference type="Proteomes" id="UP000314294">
    <property type="component" value="Unassembled WGS sequence"/>
</dbReference>
<protein>
    <submittedName>
        <fullName evidence="2">Uncharacterized protein</fullName>
    </submittedName>
</protein>
<feature type="region of interest" description="Disordered" evidence="1">
    <location>
        <begin position="1"/>
        <end position="47"/>
    </location>
</feature>
<organism evidence="2 3">
    <name type="scientific">Liparis tanakae</name>
    <name type="common">Tanaka's snailfish</name>
    <dbReference type="NCBI Taxonomy" id="230148"/>
    <lineage>
        <taxon>Eukaryota</taxon>
        <taxon>Metazoa</taxon>
        <taxon>Chordata</taxon>
        <taxon>Craniata</taxon>
        <taxon>Vertebrata</taxon>
        <taxon>Euteleostomi</taxon>
        <taxon>Actinopterygii</taxon>
        <taxon>Neopterygii</taxon>
        <taxon>Teleostei</taxon>
        <taxon>Neoteleostei</taxon>
        <taxon>Acanthomorphata</taxon>
        <taxon>Eupercaria</taxon>
        <taxon>Perciformes</taxon>
        <taxon>Cottioidei</taxon>
        <taxon>Cottales</taxon>
        <taxon>Liparidae</taxon>
        <taxon>Liparis</taxon>
    </lineage>
</organism>
<evidence type="ECO:0000256" key="1">
    <source>
        <dbReference type="SAM" id="MobiDB-lite"/>
    </source>
</evidence>
<dbReference type="AlphaFoldDB" id="A0A4Z2FY12"/>
<feature type="compositionally biased region" description="Low complexity" evidence="1">
    <location>
        <begin position="36"/>
        <end position="47"/>
    </location>
</feature>
<evidence type="ECO:0000313" key="2">
    <source>
        <dbReference type="EMBL" id="TNN46176.1"/>
    </source>
</evidence>
<name>A0A4Z2FY12_9TELE</name>
<accession>A0A4Z2FY12</accession>
<evidence type="ECO:0000313" key="3">
    <source>
        <dbReference type="Proteomes" id="UP000314294"/>
    </source>
</evidence>
<dbReference type="EMBL" id="SRLO01000803">
    <property type="protein sequence ID" value="TNN46176.1"/>
    <property type="molecule type" value="Genomic_DNA"/>
</dbReference>
<proteinExistence type="predicted"/>
<reference evidence="2 3" key="1">
    <citation type="submission" date="2019-03" db="EMBL/GenBank/DDBJ databases">
        <title>First draft genome of Liparis tanakae, snailfish: a comprehensive survey of snailfish specific genes.</title>
        <authorList>
            <person name="Kim W."/>
            <person name="Song I."/>
            <person name="Jeong J.-H."/>
            <person name="Kim D."/>
            <person name="Kim S."/>
            <person name="Ryu S."/>
            <person name="Song J.Y."/>
            <person name="Lee S.K."/>
        </authorList>
    </citation>
    <scope>NUCLEOTIDE SEQUENCE [LARGE SCALE GENOMIC DNA]</scope>
    <source>
        <tissue evidence="2">Muscle</tissue>
    </source>
</reference>
<comment type="caution">
    <text evidence="2">The sequence shown here is derived from an EMBL/GenBank/DDBJ whole genome shotgun (WGS) entry which is preliminary data.</text>
</comment>
<sequence length="65" mass="7090">MSDFQMKSLERSSSFRGKAGFLSSSRSHREGRVIPSSPSKTTSSSTMLSGSMIFKLTLVLCTLAR</sequence>
<keyword evidence="3" id="KW-1185">Reference proteome</keyword>